<comment type="caution">
    <text evidence="11">The sequence shown here is derived from an EMBL/GenBank/DDBJ whole genome shotgun (WGS) entry which is preliminary data.</text>
</comment>
<dbReference type="EMBL" id="LYPA01000050">
    <property type="protein sequence ID" value="OBR66225.1"/>
    <property type="molecule type" value="Genomic_DNA"/>
</dbReference>
<keyword evidence="7" id="KW-0119">Carbohydrate metabolism</keyword>
<evidence type="ECO:0000259" key="10">
    <source>
        <dbReference type="SMART" id="SM00458"/>
    </source>
</evidence>
<evidence type="ECO:0000256" key="2">
    <source>
        <dbReference type="ARBA" id="ARBA00005641"/>
    </source>
</evidence>
<accession>A0A1A5YLH0</accession>
<evidence type="ECO:0000256" key="8">
    <source>
        <dbReference type="RuleBase" id="RU361153"/>
    </source>
</evidence>
<dbReference type="InterPro" id="IPR017853">
    <property type="entry name" value="GH"/>
</dbReference>
<comment type="catalytic activity">
    <reaction evidence="1">
        <text>Endohydrolysis of (1-&gt;4)-beta-D-glucosidic linkages in cellulose, lichenin and cereal beta-D-glucans.</text>
        <dbReference type="EC" id="3.2.1.4"/>
    </reaction>
</comment>
<proteinExistence type="inferred from homology"/>
<dbReference type="SUPFAM" id="SSF51445">
    <property type="entry name" value="(Trans)glycosidases"/>
    <property type="match status" value="1"/>
</dbReference>
<evidence type="ECO:0000313" key="12">
    <source>
        <dbReference type="Proteomes" id="UP000092024"/>
    </source>
</evidence>
<evidence type="ECO:0000256" key="6">
    <source>
        <dbReference type="ARBA" id="ARBA00023295"/>
    </source>
</evidence>
<comment type="similarity">
    <text evidence="2 8">Belongs to the glycosyl hydrolase 5 (cellulase A) family.</text>
</comment>
<dbReference type="InterPro" id="IPR035992">
    <property type="entry name" value="Ricin_B-like_lectins"/>
</dbReference>
<dbReference type="Proteomes" id="UP000092024">
    <property type="component" value="Unassembled WGS sequence"/>
</dbReference>
<dbReference type="Gene3D" id="3.20.20.80">
    <property type="entry name" value="Glycosidases"/>
    <property type="match status" value="1"/>
</dbReference>
<keyword evidence="7" id="KW-0624">Polysaccharide degradation</keyword>
<dbReference type="PANTHER" id="PTHR34142:SF1">
    <property type="entry name" value="GLYCOSIDE HYDROLASE FAMILY 5 DOMAIN-CONTAINING PROTEIN"/>
    <property type="match status" value="1"/>
</dbReference>
<feature type="signal peptide" evidence="9">
    <location>
        <begin position="1"/>
        <end position="24"/>
    </location>
</feature>
<dbReference type="AlphaFoldDB" id="A0A1A5YLH0"/>
<dbReference type="GO" id="GO:0030245">
    <property type="term" value="P:cellulose catabolic process"/>
    <property type="evidence" value="ECO:0007669"/>
    <property type="project" value="UniProtKB-KW"/>
</dbReference>
<feature type="domain" description="Ricin B lectin" evidence="10">
    <location>
        <begin position="421"/>
        <end position="562"/>
    </location>
</feature>
<dbReference type="GO" id="GO:0008810">
    <property type="term" value="F:cellulase activity"/>
    <property type="evidence" value="ECO:0007669"/>
    <property type="project" value="UniProtKB-EC"/>
</dbReference>
<dbReference type="CDD" id="cd00161">
    <property type="entry name" value="beta-trefoil_Ricin-like"/>
    <property type="match status" value="1"/>
</dbReference>
<feature type="chain" id="PRO_5039647820" description="cellulase" evidence="9">
    <location>
        <begin position="25"/>
        <end position="565"/>
    </location>
</feature>
<keyword evidence="5" id="KW-0136">Cellulose degradation</keyword>
<evidence type="ECO:0000256" key="4">
    <source>
        <dbReference type="ARBA" id="ARBA00022801"/>
    </source>
</evidence>
<gene>
    <name evidence="11" type="ORF">A7K91_20670</name>
</gene>
<organism evidence="11 12">
    <name type="scientific">Paenibacillus oryzae</name>
    <dbReference type="NCBI Taxonomy" id="1844972"/>
    <lineage>
        <taxon>Bacteria</taxon>
        <taxon>Bacillati</taxon>
        <taxon>Bacillota</taxon>
        <taxon>Bacilli</taxon>
        <taxon>Bacillales</taxon>
        <taxon>Paenibacillaceae</taxon>
        <taxon>Paenibacillus</taxon>
    </lineage>
</organism>
<evidence type="ECO:0000256" key="9">
    <source>
        <dbReference type="SAM" id="SignalP"/>
    </source>
</evidence>
<reference evidence="11 12" key="1">
    <citation type="submission" date="2016-05" db="EMBL/GenBank/DDBJ databases">
        <title>Paenibacillus oryzae. sp. nov., isolated from the rice root.</title>
        <authorList>
            <person name="Zhang J."/>
            <person name="Zhang X."/>
        </authorList>
    </citation>
    <scope>NUCLEOTIDE SEQUENCE [LARGE SCALE GENOMIC DNA]</scope>
    <source>
        <strain evidence="11 12">1DrF-4</strain>
    </source>
</reference>
<dbReference type="Pfam" id="PF00150">
    <property type="entry name" value="Cellulase"/>
    <property type="match status" value="1"/>
</dbReference>
<evidence type="ECO:0000256" key="3">
    <source>
        <dbReference type="ARBA" id="ARBA00012601"/>
    </source>
</evidence>
<dbReference type="Pfam" id="PF14200">
    <property type="entry name" value="RicinB_lectin_2"/>
    <property type="match status" value="2"/>
</dbReference>
<dbReference type="Gene3D" id="2.80.10.50">
    <property type="match status" value="2"/>
</dbReference>
<dbReference type="InterPro" id="IPR001547">
    <property type="entry name" value="Glyco_hydro_5"/>
</dbReference>
<evidence type="ECO:0000256" key="7">
    <source>
        <dbReference type="ARBA" id="ARBA00023326"/>
    </source>
</evidence>
<keyword evidence="4 8" id="KW-0378">Hydrolase</keyword>
<evidence type="ECO:0000313" key="11">
    <source>
        <dbReference type="EMBL" id="OBR66225.1"/>
    </source>
</evidence>
<keyword evidence="9" id="KW-0732">Signal</keyword>
<evidence type="ECO:0000256" key="1">
    <source>
        <dbReference type="ARBA" id="ARBA00000966"/>
    </source>
</evidence>
<keyword evidence="12" id="KW-1185">Reference proteome</keyword>
<dbReference type="InterPro" id="IPR018087">
    <property type="entry name" value="Glyco_hydro_5_CS"/>
</dbReference>
<evidence type="ECO:0000256" key="5">
    <source>
        <dbReference type="ARBA" id="ARBA00023001"/>
    </source>
</evidence>
<dbReference type="PROSITE" id="PS00659">
    <property type="entry name" value="GLYCOSYL_HYDROL_F5"/>
    <property type="match status" value="1"/>
</dbReference>
<keyword evidence="6 8" id="KW-0326">Glycosidase</keyword>
<dbReference type="STRING" id="1844972.A7K91_20670"/>
<dbReference type="PANTHER" id="PTHR34142">
    <property type="entry name" value="ENDO-BETA-1,4-GLUCANASE A"/>
    <property type="match status" value="1"/>
</dbReference>
<dbReference type="EC" id="3.2.1.4" evidence="3"/>
<sequence length="565" mass="62651">MKRSLTVKLLLLVALLLSPMTLTGTPVDAWVGMPMSKLHVSGNQLVNSSGQPVLLSGWHQPSGAYWTYQSSNYYLNQHGGNRHAATLAYLKDITDTFTSTSPKYGNNHGWYMNQVRLFIDREDMGDVAAGTYNFNGLKTVTQNVIIPYIAYAKTKGLYVTLGLDFTLANDRATTPDNLAKFNEIWGYLASQPEIKSADNVMFELINEPVLSDVNGVWGGHPSQPNFAAYWNSLKNFQNSLISTIRSKGADNVIWAAGLGWDQYYQLCATYPLTDPLNNIGYSVHWYPGYGAGDNFATLQQQWDTNIKPCADNYPINITETTWFKTLPGDSSYWNLFNGSNEGFGKNTKAIFTAAGNVSIAVHMNGFLLQPGPRSSFADPTAGLLYDGNAARDGMARFIFEWYYERAQFNPWNGIWNGISSGSTYKLINRATGKAIDVPGGQNTNNLQLQQWPDNNASAQQWVVTDQGTYSNYYKLTSVSSNDGKVMDVRNGTKNNGEAIQLMTDFSNTAQQFRLIRLSNGYWSILNVNSNKAVEVAGASTADGAKLQQNMYRGDNHQQWSLVSVN</sequence>
<dbReference type="SUPFAM" id="SSF50370">
    <property type="entry name" value="Ricin B-like lectins"/>
    <property type="match status" value="1"/>
</dbReference>
<dbReference type="InterPro" id="IPR000772">
    <property type="entry name" value="Ricin_B_lectin"/>
</dbReference>
<dbReference type="PROSITE" id="PS50231">
    <property type="entry name" value="RICIN_B_LECTIN"/>
    <property type="match status" value="1"/>
</dbReference>
<protein>
    <recommendedName>
        <fullName evidence="3">cellulase</fullName>
        <ecNumber evidence="3">3.2.1.4</ecNumber>
    </recommendedName>
</protein>
<dbReference type="SMART" id="SM00458">
    <property type="entry name" value="RICIN"/>
    <property type="match status" value="1"/>
</dbReference>
<name>A0A1A5YLH0_9BACL</name>